<feature type="transmembrane region" description="Helical" evidence="13">
    <location>
        <begin position="53"/>
        <end position="71"/>
    </location>
</feature>
<feature type="transmembrane region" description="Helical" evidence="13">
    <location>
        <begin position="140"/>
        <end position="163"/>
    </location>
</feature>
<evidence type="ECO:0000256" key="9">
    <source>
        <dbReference type="ARBA" id="ARBA00023224"/>
    </source>
</evidence>
<comment type="subunit">
    <text evidence="12">Interacts with Orco. Complexes exist early in the endomembrane system in olfactory sensory neurons (OSNs), coupling these complexes to the conserved ciliary trafficking pathway.</text>
</comment>
<name>A0A1I8QB88_STOCA</name>
<dbReference type="InterPro" id="IPR004117">
    <property type="entry name" value="7tm6_olfct_rcpt"/>
</dbReference>
<evidence type="ECO:0000256" key="11">
    <source>
        <dbReference type="ARBA" id="ARBA00037946"/>
    </source>
</evidence>
<keyword evidence="2" id="KW-1003">Cell membrane</keyword>
<feature type="transmembrane region" description="Helical" evidence="13">
    <location>
        <begin position="186"/>
        <end position="215"/>
    </location>
</feature>
<feature type="transmembrane region" description="Helical" evidence="13">
    <location>
        <begin position="299"/>
        <end position="318"/>
    </location>
</feature>
<dbReference type="STRING" id="35570.A0A1I8QB88"/>
<keyword evidence="8 13" id="KW-0675">Receptor</keyword>
<keyword evidence="7 13" id="KW-0472">Membrane</keyword>
<dbReference type="PANTHER" id="PTHR21137:SF37">
    <property type="entry name" value="ODORANT RECEPTOR 46A, ISOFORM B-RELATED"/>
    <property type="match status" value="1"/>
</dbReference>
<protein>
    <recommendedName>
        <fullName evidence="13">Odorant receptor</fullName>
    </recommendedName>
</protein>
<evidence type="ECO:0000256" key="5">
    <source>
        <dbReference type="ARBA" id="ARBA00022725"/>
    </source>
</evidence>
<evidence type="ECO:0000256" key="6">
    <source>
        <dbReference type="ARBA" id="ARBA00022989"/>
    </source>
</evidence>
<evidence type="ECO:0000256" key="3">
    <source>
        <dbReference type="ARBA" id="ARBA00022606"/>
    </source>
</evidence>
<accession>A0A1I8QB88</accession>
<sequence>MDTTEPQHERIYAAEILLKIMKPIGLWQWLPPNASVEPYMATTVQLLQYGQRLLLQVPFTFIFFTLMWYEVMQATDIDQVGDVIYMSLAGAALILKVLNIWKYSIEALNFIATLKDSPQFALRTVQEVEFWRRSQRRFRYIIYLYGTGSCITVVSAFLGVLVMEEPQLAFPYWVPFEWKTVRRNYWLAYFLNMMGMACGATTSVCLDMLGCYFLFHVSLLYRILRFRLQKFNDVPGENVESKLQSIFKFHKLIRRMTKECELISANFVMAQIILSALILCFCCYRIQKMEIAENFPQFLSMLQFLAVMFLQIFLPCYFGNEITVNSAKLPTDLYNINWLEFSVSNRKLLVLFQEFLKRPDKVTIFGYFDVGLPVFTKVMNNAYSVFALLMNVEK</sequence>
<keyword evidence="3 13" id="KW-0716">Sensory transduction</keyword>
<evidence type="ECO:0000256" key="13">
    <source>
        <dbReference type="RuleBase" id="RU351113"/>
    </source>
</evidence>
<evidence type="ECO:0000256" key="10">
    <source>
        <dbReference type="ARBA" id="ARBA00037764"/>
    </source>
</evidence>
<organism evidence="14 15">
    <name type="scientific">Stomoxys calcitrans</name>
    <name type="common">Stable fly</name>
    <name type="synonym">Conops calcitrans</name>
    <dbReference type="NCBI Taxonomy" id="35570"/>
    <lineage>
        <taxon>Eukaryota</taxon>
        <taxon>Metazoa</taxon>
        <taxon>Ecdysozoa</taxon>
        <taxon>Arthropoda</taxon>
        <taxon>Hexapoda</taxon>
        <taxon>Insecta</taxon>
        <taxon>Pterygota</taxon>
        <taxon>Neoptera</taxon>
        <taxon>Endopterygota</taxon>
        <taxon>Diptera</taxon>
        <taxon>Brachycera</taxon>
        <taxon>Muscomorpha</taxon>
        <taxon>Muscoidea</taxon>
        <taxon>Muscidae</taxon>
        <taxon>Stomoxys</taxon>
    </lineage>
</organism>
<keyword evidence="6 13" id="KW-1133">Transmembrane helix</keyword>
<dbReference type="GO" id="GO:0005549">
    <property type="term" value="F:odorant binding"/>
    <property type="evidence" value="ECO:0007669"/>
    <property type="project" value="InterPro"/>
</dbReference>
<comment type="subcellular location">
    <subcellularLocation>
        <location evidence="1 13">Cell membrane</location>
        <topology evidence="1 13">Multi-pass membrane protein</topology>
    </subcellularLocation>
</comment>
<proteinExistence type="inferred from homology"/>
<gene>
    <name evidence="14" type="primary">106094188</name>
</gene>
<evidence type="ECO:0000256" key="12">
    <source>
        <dbReference type="ARBA" id="ARBA00038679"/>
    </source>
</evidence>
<reference evidence="14" key="1">
    <citation type="submission" date="2020-05" db="UniProtKB">
        <authorList>
            <consortium name="EnsemblMetazoa"/>
        </authorList>
    </citation>
    <scope>IDENTIFICATION</scope>
    <source>
        <strain evidence="14">USDA</strain>
    </source>
</reference>
<evidence type="ECO:0000256" key="2">
    <source>
        <dbReference type="ARBA" id="ARBA00022475"/>
    </source>
</evidence>
<keyword evidence="9 13" id="KW-0807">Transducer</keyword>
<keyword evidence="15" id="KW-1185">Reference proteome</keyword>
<evidence type="ECO:0000313" key="15">
    <source>
        <dbReference type="Proteomes" id="UP000095300"/>
    </source>
</evidence>
<dbReference type="AlphaFoldDB" id="A0A1I8QB88"/>
<comment type="function">
    <text evidence="10">Odorant receptor which mediates acceptance or avoidance behavior, depending on its substrates. The odorant receptor repertoire encodes a large collection of odor stimuli that vary widely in identity, intensity, and duration. May form a complex with Orco to form odorant-sensing units, providing sensitive and prolonged odorant signaling and calcium permeability.</text>
</comment>
<evidence type="ECO:0000256" key="4">
    <source>
        <dbReference type="ARBA" id="ARBA00022692"/>
    </source>
</evidence>
<dbReference type="EnsemblMetazoa" id="SCAU015529-RA">
    <property type="protein sequence ID" value="SCAU015529-PA"/>
    <property type="gene ID" value="SCAU015529"/>
</dbReference>
<dbReference type="VEuPathDB" id="VectorBase:SCAU015529"/>
<dbReference type="GO" id="GO:0007165">
    <property type="term" value="P:signal transduction"/>
    <property type="evidence" value="ECO:0007669"/>
    <property type="project" value="UniProtKB-KW"/>
</dbReference>
<evidence type="ECO:0000256" key="8">
    <source>
        <dbReference type="ARBA" id="ARBA00023170"/>
    </source>
</evidence>
<comment type="caution">
    <text evidence="13">Lacks conserved residue(s) required for the propagation of feature annotation.</text>
</comment>
<dbReference type="GO" id="GO:0004984">
    <property type="term" value="F:olfactory receptor activity"/>
    <property type="evidence" value="ECO:0007669"/>
    <property type="project" value="InterPro"/>
</dbReference>
<evidence type="ECO:0000313" key="14">
    <source>
        <dbReference type="EnsemblMetazoa" id="SCAU015529-PA"/>
    </source>
</evidence>
<dbReference type="GO" id="GO:0005886">
    <property type="term" value="C:plasma membrane"/>
    <property type="evidence" value="ECO:0007669"/>
    <property type="project" value="UniProtKB-SubCell"/>
</dbReference>
<dbReference type="Pfam" id="PF02949">
    <property type="entry name" value="7tm_6"/>
    <property type="match status" value="1"/>
</dbReference>
<evidence type="ECO:0000256" key="1">
    <source>
        <dbReference type="ARBA" id="ARBA00004651"/>
    </source>
</evidence>
<evidence type="ECO:0000256" key="7">
    <source>
        <dbReference type="ARBA" id="ARBA00023136"/>
    </source>
</evidence>
<keyword evidence="5 13" id="KW-0552">Olfaction</keyword>
<comment type="similarity">
    <text evidence="11">Belongs to the insect chemoreceptor superfamily. Heteromeric odorant receptor channel (TC 1.A.69) family. Or2a subfamily.</text>
</comment>
<dbReference type="Proteomes" id="UP000095300">
    <property type="component" value="Unassembled WGS sequence"/>
</dbReference>
<keyword evidence="4 13" id="KW-0812">Transmembrane</keyword>
<feature type="transmembrane region" description="Helical" evidence="13">
    <location>
        <begin position="83"/>
        <end position="101"/>
    </location>
</feature>
<feature type="transmembrane region" description="Helical" evidence="13">
    <location>
        <begin position="262"/>
        <end position="287"/>
    </location>
</feature>
<dbReference type="PANTHER" id="PTHR21137">
    <property type="entry name" value="ODORANT RECEPTOR"/>
    <property type="match status" value="1"/>
</dbReference>